<keyword evidence="2" id="KW-0805">Transcription regulation</keyword>
<dbReference type="Gene3D" id="1.10.10.10">
    <property type="entry name" value="Winged helix-like DNA-binding domain superfamily/Winged helix DNA-binding domain"/>
    <property type="match status" value="1"/>
</dbReference>
<protein>
    <submittedName>
        <fullName evidence="7">RNA polymerase sigma factor</fullName>
    </submittedName>
</protein>
<dbReference type="InterPro" id="IPR013324">
    <property type="entry name" value="RNA_pol_sigma_r3/r4-like"/>
</dbReference>
<dbReference type="PANTHER" id="PTHR43133:SF8">
    <property type="entry name" value="RNA POLYMERASE SIGMA FACTOR HI_1459-RELATED"/>
    <property type="match status" value="1"/>
</dbReference>
<keyword evidence="5" id="KW-0804">Transcription</keyword>
<keyword evidence="3" id="KW-0731">Sigma factor</keyword>
<name>A0ABW0Z1R4_9ACTN</name>
<feature type="domain" description="RNA polymerase sigma factor 70 region 4 type 2" evidence="6">
    <location>
        <begin position="128"/>
        <end position="178"/>
    </location>
</feature>
<comment type="caution">
    <text evidence="7">The sequence shown here is derived from an EMBL/GenBank/DDBJ whole genome shotgun (WGS) entry which is preliminary data.</text>
</comment>
<keyword evidence="4" id="KW-0238">DNA-binding</keyword>
<dbReference type="InterPro" id="IPR036388">
    <property type="entry name" value="WH-like_DNA-bd_sf"/>
</dbReference>
<evidence type="ECO:0000256" key="2">
    <source>
        <dbReference type="ARBA" id="ARBA00023015"/>
    </source>
</evidence>
<comment type="similarity">
    <text evidence="1">Belongs to the sigma-70 factor family. ECF subfamily.</text>
</comment>
<dbReference type="SUPFAM" id="SSF88659">
    <property type="entry name" value="Sigma3 and sigma4 domains of RNA polymerase sigma factors"/>
    <property type="match status" value="1"/>
</dbReference>
<accession>A0ABW0Z1R4</accession>
<proteinExistence type="inferred from homology"/>
<evidence type="ECO:0000256" key="3">
    <source>
        <dbReference type="ARBA" id="ARBA00023082"/>
    </source>
</evidence>
<evidence type="ECO:0000256" key="1">
    <source>
        <dbReference type="ARBA" id="ARBA00010641"/>
    </source>
</evidence>
<evidence type="ECO:0000313" key="7">
    <source>
        <dbReference type="EMBL" id="MFC5721429.1"/>
    </source>
</evidence>
<evidence type="ECO:0000256" key="5">
    <source>
        <dbReference type="ARBA" id="ARBA00023163"/>
    </source>
</evidence>
<dbReference type="Pfam" id="PF08281">
    <property type="entry name" value="Sigma70_r4_2"/>
    <property type="match status" value="1"/>
</dbReference>
<dbReference type="Proteomes" id="UP001596083">
    <property type="component" value="Unassembled WGS sequence"/>
</dbReference>
<dbReference type="RefSeq" id="WP_390316718.1">
    <property type="nucleotide sequence ID" value="NZ_JBHSPB010000008.1"/>
</dbReference>
<dbReference type="EMBL" id="JBHSPB010000008">
    <property type="protein sequence ID" value="MFC5721429.1"/>
    <property type="molecule type" value="Genomic_DNA"/>
</dbReference>
<gene>
    <name evidence="7" type="ORF">ACFP1Z_14750</name>
</gene>
<sequence>MSDHAPPPVITTPPSDTQRRLALTYAAFHETHAPRWRLYAQLHTGEREAAGAVARDTFAQLRRQWPHALRRRSAACYAWSLLKEHLHRWLTDRERPSALELTAFQRAAHALPREFPRQCALVESRIGLYAALARLPERQCDSLVLHTMIGYSTAQIAELLGIEESAVRCQIRHARRKLAPFAPPAPTAGVPHSVRGT</sequence>
<evidence type="ECO:0000256" key="4">
    <source>
        <dbReference type="ARBA" id="ARBA00023125"/>
    </source>
</evidence>
<dbReference type="PANTHER" id="PTHR43133">
    <property type="entry name" value="RNA POLYMERASE ECF-TYPE SIGMA FACTO"/>
    <property type="match status" value="1"/>
</dbReference>
<dbReference type="InterPro" id="IPR039425">
    <property type="entry name" value="RNA_pol_sigma-70-like"/>
</dbReference>
<evidence type="ECO:0000313" key="8">
    <source>
        <dbReference type="Proteomes" id="UP001596083"/>
    </source>
</evidence>
<dbReference type="InterPro" id="IPR013249">
    <property type="entry name" value="RNA_pol_sigma70_r4_t2"/>
</dbReference>
<keyword evidence="8" id="KW-1185">Reference proteome</keyword>
<evidence type="ECO:0000259" key="6">
    <source>
        <dbReference type="Pfam" id="PF08281"/>
    </source>
</evidence>
<organism evidence="7 8">
    <name type="scientific">Streptomyces gamaensis</name>
    <dbReference type="NCBI Taxonomy" id="1763542"/>
    <lineage>
        <taxon>Bacteria</taxon>
        <taxon>Bacillati</taxon>
        <taxon>Actinomycetota</taxon>
        <taxon>Actinomycetes</taxon>
        <taxon>Kitasatosporales</taxon>
        <taxon>Streptomycetaceae</taxon>
        <taxon>Streptomyces</taxon>
    </lineage>
</organism>
<reference evidence="8" key="1">
    <citation type="journal article" date="2019" name="Int. J. Syst. Evol. Microbiol.">
        <title>The Global Catalogue of Microorganisms (GCM) 10K type strain sequencing project: providing services to taxonomists for standard genome sequencing and annotation.</title>
        <authorList>
            <consortium name="The Broad Institute Genomics Platform"/>
            <consortium name="The Broad Institute Genome Sequencing Center for Infectious Disease"/>
            <person name="Wu L."/>
            <person name="Ma J."/>
        </authorList>
    </citation>
    <scope>NUCLEOTIDE SEQUENCE [LARGE SCALE GENOMIC DNA]</scope>
    <source>
        <strain evidence="8">CGMCC 4.7304</strain>
    </source>
</reference>